<name>A0AA37GZ93_9PEZI</name>
<keyword evidence="8" id="KW-1185">Reference proteome</keyword>
<dbReference type="InterPro" id="IPR050987">
    <property type="entry name" value="AtrR-like"/>
</dbReference>
<keyword evidence="3" id="KW-0238">DNA-binding</keyword>
<dbReference type="EMBL" id="BPPX01000049">
    <property type="protein sequence ID" value="GJC90080.1"/>
    <property type="molecule type" value="Genomic_DNA"/>
</dbReference>
<dbReference type="PANTHER" id="PTHR46910">
    <property type="entry name" value="TRANSCRIPTION FACTOR PDR1"/>
    <property type="match status" value="1"/>
</dbReference>
<keyword evidence="5" id="KW-0539">Nucleus</keyword>
<keyword evidence="4" id="KW-0804">Transcription</keyword>
<dbReference type="GO" id="GO:0003677">
    <property type="term" value="F:DNA binding"/>
    <property type="evidence" value="ECO:0007669"/>
    <property type="project" value="UniProtKB-KW"/>
</dbReference>
<evidence type="ECO:0000256" key="4">
    <source>
        <dbReference type="ARBA" id="ARBA00023163"/>
    </source>
</evidence>
<evidence type="ECO:0000256" key="1">
    <source>
        <dbReference type="ARBA" id="ARBA00004123"/>
    </source>
</evidence>
<reference evidence="7 8" key="1">
    <citation type="submission" date="2021-07" db="EMBL/GenBank/DDBJ databases">
        <title>Genome data of Colletotrichum spaethianum.</title>
        <authorList>
            <person name="Utami Y.D."/>
            <person name="Hiruma K."/>
        </authorList>
    </citation>
    <scope>NUCLEOTIDE SEQUENCE [LARGE SCALE GENOMIC DNA]</scope>
    <source>
        <strain evidence="7 8">MAFF 242679</strain>
    </source>
</reference>
<gene>
    <name evidence="7" type="ORF">ColLi_12918</name>
</gene>
<dbReference type="Proteomes" id="UP001055172">
    <property type="component" value="Unassembled WGS sequence"/>
</dbReference>
<evidence type="ECO:0000256" key="5">
    <source>
        <dbReference type="ARBA" id="ARBA00023242"/>
    </source>
</evidence>
<comment type="subcellular location">
    <subcellularLocation>
        <location evidence="1">Nucleus</location>
    </subcellularLocation>
</comment>
<sequence length="376" mass="41056">MAQTLRYHKPTNCDATHLRTFWTVYFLEKTASFSECTGSLLADEDIGCMVPRAPESMFGDYNWFLSAIRLGRVSSMAYSSLFSVSASLQSGESARRAMDHARRLLEDWRQSVPVAFRPGRGGQPQLHARPVTKLVVLQTQYSYYNVAIALDRLSLHLGQGETPSRERAKHDLMLAARSIAELTRLIDIAPHVSILQVGPLVRPISGTIPLSALFILFDFVIHNPEHPGTEENLALLDVVGGHFGFIDVVSKGALPGSIISEFAGIARRYVASVTQGTAEAGRRTPEHDGANPGDSSPGPGGQHGLDLVQNGGWNHSVTDGDPNDSSRNITSGTPSGFSYLNYPIPNDAHQMDEVRMGELKTLFGWVFPDWSDDALA</sequence>
<evidence type="ECO:0000256" key="2">
    <source>
        <dbReference type="ARBA" id="ARBA00023015"/>
    </source>
</evidence>
<evidence type="ECO:0000313" key="8">
    <source>
        <dbReference type="Proteomes" id="UP001055172"/>
    </source>
</evidence>
<evidence type="ECO:0000313" key="7">
    <source>
        <dbReference type="EMBL" id="GJC90080.1"/>
    </source>
</evidence>
<dbReference type="GO" id="GO:0005634">
    <property type="term" value="C:nucleus"/>
    <property type="evidence" value="ECO:0007669"/>
    <property type="project" value="UniProtKB-SubCell"/>
</dbReference>
<feature type="compositionally biased region" description="Basic and acidic residues" evidence="6">
    <location>
        <begin position="280"/>
        <end position="289"/>
    </location>
</feature>
<comment type="caution">
    <text evidence="7">The sequence shown here is derived from an EMBL/GenBank/DDBJ whole genome shotgun (WGS) entry which is preliminary data.</text>
</comment>
<dbReference type="GO" id="GO:0003700">
    <property type="term" value="F:DNA-binding transcription factor activity"/>
    <property type="evidence" value="ECO:0007669"/>
    <property type="project" value="InterPro"/>
</dbReference>
<dbReference type="PANTHER" id="PTHR46910:SF37">
    <property type="entry name" value="ZN(II)2CYS6 TRANSCRIPTION FACTOR (EUROFUNG)"/>
    <property type="match status" value="1"/>
</dbReference>
<dbReference type="AlphaFoldDB" id="A0AA37GZ93"/>
<protein>
    <submittedName>
        <fullName evidence="7">Transcriptional regulatory protein C530.05</fullName>
    </submittedName>
</protein>
<feature type="compositionally biased region" description="Polar residues" evidence="6">
    <location>
        <begin position="311"/>
        <end position="332"/>
    </location>
</feature>
<feature type="region of interest" description="Disordered" evidence="6">
    <location>
        <begin position="276"/>
        <end position="332"/>
    </location>
</feature>
<keyword evidence="2" id="KW-0805">Transcription regulation</keyword>
<evidence type="ECO:0000256" key="3">
    <source>
        <dbReference type="ARBA" id="ARBA00023125"/>
    </source>
</evidence>
<proteinExistence type="predicted"/>
<organism evidence="7 8">
    <name type="scientific">Colletotrichum liriopes</name>
    <dbReference type="NCBI Taxonomy" id="708192"/>
    <lineage>
        <taxon>Eukaryota</taxon>
        <taxon>Fungi</taxon>
        <taxon>Dikarya</taxon>
        <taxon>Ascomycota</taxon>
        <taxon>Pezizomycotina</taxon>
        <taxon>Sordariomycetes</taxon>
        <taxon>Hypocreomycetidae</taxon>
        <taxon>Glomerellales</taxon>
        <taxon>Glomerellaceae</taxon>
        <taxon>Colletotrichum</taxon>
        <taxon>Colletotrichum spaethianum species complex</taxon>
    </lineage>
</organism>
<accession>A0AA37GZ93</accession>
<evidence type="ECO:0000256" key="6">
    <source>
        <dbReference type="SAM" id="MobiDB-lite"/>
    </source>
</evidence>
<dbReference type="CDD" id="cd12148">
    <property type="entry name" value="fungal_TF_MHR"/>
    <property type="match status" value="1"/>
</dbReference>